<gene>
    <name evidence="1" type="ORF">GOBAR_AA00655</name>
</gene>
<dbReference type="AlphaFoldDB" id="A0A2P5YWC4"/>
<dbReference type="EMBL" id="KZ662728">
    <property type="protein sequence ID" value="PPS19896.1"/>
    <property type="molecule type" value="Genomic_DNA"/>
</dbReference>
<dbReference type="Proteomes" id="UP000239757">
    <property type="component" value="Unassembled WGS sequence"/>
</dbReference>
<reference evidence="1 2" key="1">
    <citation type="submission" date="2015-01" db="EMBL/GenBank/DDBJ databases">
        <title>Genome of allotetraploid Gossypium barbadense reveals genomic plasticity and fiber elongation in cotton evolution.</title>
        <authorList>
            <person name="Chen X."/>
            <person name="Liu X."/>
            <person name="Zhao B."/>
            <person name="Zheng H."/>
            <person name="Hu Y."/>
            <person name="Lu G."/>
            <person name="Yang C."/>
            <person name="Chen J."/>
            <person name="Shan C."/>
            <person name="Zhang L."/>
            <person name="Zhou Y."/>
            <person name="Wang L."/>
            <person name="Guo W."/>
            <person name="Bai Y."/>
            <person name="Ruan J."/>
            <person name="Shangguan X."/>
            <person name="Mao Y."/>
            <person name="Jiang J."/>
            <person name="Zhu Y."/>
            <person name="Lei J."/>
            <person name="Kang H."/>
            <person name="Chen S."/>
            <person name="He X."/>
            <person name="Wang R."/>
            <person name="Wang Y."/>
            <person name="Chen J."/>
            <person name="Wang L."/>
            <person name="Yu S."/>
            <person name="Wang B."/>
            <person name="Wei J."/>
            <person name="Song S."/>
            <person name="Lu X."/>
            <person name="Gao Z."/>
            <person name="Gu W."/>
            <person name="Deng X."/>
            <person name="Ma D."/>
            <person name="Wang S."/>
            <person name="Liang W."/>
            <person name="Fang L."/>
            <person name="Cai C."/>
            <person name="Zhu X."/>
            <person name="Zhou B."/>
            <person name="Zhang Y."/>
            <person name="Chen Z."/>
            <person name="Xu S."/>
            <person name="Zhu R."/>
            <person name="Wang S."/>
            <person name="Zhang T."/>
            <person name="Zhao G."/>
        </authorList>
    </citation>
    <scope>NUCLEOTIDE SEQUENCE [LARGE SCALE GENOMIC DNA]</scope>
    <source>
        <strain evidence="2">cv. Xinhai21</strain>
        <tissue evidence="1">Leaf</tissue>
    </source>
</reference>
<name>A0A2P5YWC4_GOSBA</name>
<evidence type="ECO:0000313" key="1">
    <source>
        <dbReference type="EMBL" id="PPS19896.1"/>
    </source>
</evidence>
<evidence type="ECO:0000313" key="2">
    <source>
        <dbReference type="Proteomes" id="UP000239757"/>
    </source>
</evidence>
<proteinExistence type="predicted"/>
<organism evidence="1 2">
    <name type="scientific">Gossypium barbadense</name>
    <name type="common">Sea Island cotton</name>
    <name type="synonym">Hibiscus barbadensis</name>
    <dbReference type="NCBI Taxonomy" id="3634"/>
    <lineage>
        <taxon>Eukaryota</taxon>
        <taxon>Viridiplantae</taxon>
        <taxon>Streptophyta</taxon>
        <taxon>Embryophyta</taxon>
        <taxon>Tracheophyta</taxon>
        <taxon>Spermatophyta</taxon>
        <taxon>Magnoliopsida</taxon>
        <taxon>eudicotyledons</taxon>
        <taxon>Gunneridae</taxon>
        <taxon>Pentapetalae</taxon>
        <taxon>rosids</taxon>
        <taxon>malvids</taxon>
        <taxon>Malvales</taxon>
        <taxon>Malvaceae</taxon>
        <taxon>Malvoideae</taxon>
        <taxon>Gossypium</taxon>
    </lineage>
</organism>
<dbReference type="OrthoDB" id="988602at2759"/>
<protein>
    <submittedName>
        <fullName evidence="1">Uncharacterized protein</fullName>
    </submittedName>
</protein>
<accession>A0A2P5YWC4</accession>
<sequence>MLNRLLQNMSPSFITQAAIFIGMQSECNNASASRPGKRFKPDAQIEDGFSRAKEEEIEGLIWKYGGIVLVDIPSPSSRGKRCSRHKFQQLPIILCPKKVGC</sequence>